<feature type="coiled-coil region" evidence="2">
    <location>
        <begin position="685"/>
        <end position="722"/>
    </location>
</feature>
<dbReference type="SMART" id="SM00028">
    <property type="entry name" value="TPR"/>
    <property type="match status" value="12"/>
</dbReference>
<feature type="compositionally biased region" description="Basic and acidic residues" evidence="3">
    <location>
        <begin position="900"/>
        <end position="922"/>
    </location>
</feature>
<evidence type="ECO:0000313" key="5">
    <source>
        <dbReference type="Proteomes" id="UP000435357"/>
    </source>
</evidence>
<feature type="compositionally biased region" description="Basic and acidic residues" evidence="3">
    <location>
        <begin position="548"/>
        <end position="565"/>
    </location>
</feature>
<comment type="caution">
    <text evidence="4">The sequence shown here is derived from an EMBL/GenBank/DDBJ whole genome shotgun (WGS) entry which is preliminary data.</text>
</comment>
<evidence type="ECO:0000313" key="4">
    <source>
        <dbReference type="EMBL" id="KAB1066069.1"/>
    </source>
</evidence>
<feature type="coiled-coil region" evidence="2">
    <location>
        <begin position="356"/>
        <end position="439"/>
    </location>
</feature>
<keyword evidence="1" id="KW-0802">TPR repeat</keyword>
<dbReference type="PROSITE" id="PS50005">
    <property type="entry name" value="TPR"/>
    <property type="match status" value="1"/>
</dbReference>
<accession>A0A6N6MAP5</accession>
<feature type="region of interest" description="Disordered" evidence="3">
    <location>
        <begin position="952"/>
        <end position="1023"/>
    </location>
</feature>
<organism evidence="4 5">
    <name type="scientific">Salibacter halophilus</name>
    <dbReference type="NCBI Taxonomy" id="1803916"/>
    <lineage>
        <taxon>Bacteria</taxon>
        <taxon>Pseudomonadati</taxon>
        <taxon>Bacteroidota</taxon>
        <taxon>Flavobacteriia</taxon>
        <taxon>Flavobacteriales</taxon>
        <taxon>Salibacteraceae</taxon>
        <taxon>Salibacter</taxon>
    </lineage>
</organism>
<evidence type="ECO:0000256" key="1">
    <source>
        <dbReference type="PROSITE-ProRule" id="PRU00339"/>
    </source>
</evidence>
<evidence type="ECO:0000256" key="2">
    <source>
        <dbReference type="SAM" id="Coils"/>
    </source>
</evidence>
<dbReference type="AlphaFoldDB" id="A0A6N6MAP5"/>
<sequence length="1084" mass="125144">MIKREINSIIYKVLLRSFFLLSLTFSVILLSNSGTYAQSEEELLESIGDELEAEEEKEKKLKEKEEKYEDLKSDADKALDKEKFDEATNLYKQMQELFPDRDYANRQLRLVEQKKEQLRLAKLDEQYNEIVAEADKLRDKEKWDEAISKYQEAIKLKPDDSSAKSGLEQAKKAKEAAAERKRKEALNEKYNNIIQEANDLLSNSQWDQAISKYQEASKVKPGEQLPKDKIAEAEKLKKEEAERKKQQAINEKFDKIIGEANDFLSNKQWDKAISKYQEASKVKPDEQLPKDKIAEAEKLKKEQAEREKQQALTEKYNKIIQEADKLLGNKMWDEAVAKYEEAAEVKPDEDYPNSQIQKAKNLKQEEKEKEKQAEIDAQYQKAVKEADRLMGEEQYKKAISKYEEAKAIKESESYPDEQITKANEAIAAKEKAAEQAAKQEEYDGLIKQADELMSAEKWQDAIAKYKEAGSVLPDKDYPNQQITKANEAIAADQKQEEKKAQFDQMLTDAQAKIDNEEWQSALDKLNEAGSLFPESERLKNMKSQAESGLKKQQELEKQKAKEERQQAALENQYNELIEKGDKALDEKDWANASANYKQAADLLPEKEYPKNQLQKVEELKKEEAAKKQAAKEEAEKQAAELEDRYNGLLTEGENAMERKEWEAAKSYFKQAAELKPSAEVPTKKIEEVNNKIKMAEAEAERQAEKEKEKEELKQQFDDIISQGDEALENGEFSQSIGLYNKADNLMPDNDVVAGKIESAKQAMKEAEEAAKQRKKEEEKRLEERDQEFSSLMIKGEQAILDKDWTQAKSFFRQAQSLKPASSGPKERIAEVERMIEMEEAEKRKQQAEQRQKEKRKEKYNALVQQADEALQNENWATAKSLYKQAVDMNNEDNYPQNQLDKIDDLKREAEKRAAEQAKDDKYSNFISKGNEAMQSEKYGVAVSNYQQALSVKANDPVAQEKLATARAKRDQAAEDAKKRAAEKQKEELARKKAEREKQEKEREARLQRIKENSPEYLAENYPSGYSHETIDQGYRQVEKSVIVEDGKGRKLIRLVYPWGQEFYYLNGKRVNGDVYNQNVRPYVD</sequence>
<dbReference type="Gene3D" id="1.25.40.10">
    <property type="entry name" value="Tetratricopeptide repeat domain"/>
    <property type="match status" value="4"/>
</dbReference>
<feature type="region of interest" description="Disordered" evidence="3">
    <location>
        <begin position="839"/>
        <end position="858"/>
    </location>
</feature>
<feature type="compositionally biased region" description="Basic and acidic residues" evidence="3">
    <location>
        <begin position="967"/>
        <end position="1013"/>
    </location>
</feature>
<protein>
    <recommendedName>
        <fullName evidence="6">Tetratricopeptide repeat protein</fullName>
    </recommendedName>
</protein>
<dbReference type="InterPro" id="IPR019734">
    <property type="entry name" value="TPR_rpt"/>
</dbReference>
<feature type="region of interest" description="Disordered" evidence="3">
    <location>
        <begin position="619"/>
        <end position="638"/>
    </location>
</feature>
<feature type="region of interest" description="Disordered" evidence="3">
    <location>
        <begin position="157"/>
        <end position="184"/>
    </location>
</feature>
<dbReference type="Proteomes" id="UP000435357">
    <property type="component" value="Unassembled WGS sequence"/>
</dbReference>
<dbReference type="InterPro" id="IPR011990">
    <property type="entry name" value="TPR-like_helical_dom_sf"/>
</dbReference>
<feature type="region of interest" description="Disordered" evidence="3">
    <location>
        <begin position="813"/>
        <end position="834"/>
    </location>
</feature>
<feature type="repeat" description="TPR" evidence="1">
    <location>
        <begin position="127"/>
        <end position="160"/>
    </location>
</feature>
<feature type="region of interest" description="Disordered" evidence="3">
    <location>
        <begin position="533"/>
        <end position="574"/>
    </location>
</feature>
<feature type="compositionally biased region" description="Basic and acidic residues" evidence="3">
    <location>
        <begin position="763"/>
        <end position="787"/>
    </location>
</feature>
<dbReference type="EMBL" id="WACR01000001">
    <property type="protein sequence ID" value="KAB1066069.1"/>
    <property type="molecule type" value="Genomic_DNA"/>
</dbReference>
<proteinExistence type="predicted"/>
<gene>
    <name evidence="4" type="ORF">F3059_00960</name>
</gene>
<evidence type="ECO:0008006" key="6">
    <source>
        <dbReference type="Google" id="ProtNLM"/>
    </source>
</evidence>
<keyword evidence="5" id="KW-1185">Reference proteome</keyword>
<reference evidence="4 5" key="1">
    <citation type="submission" date="2019-09" db="EMBL/GenBank/DDBJ databases">
        <title>Genomes of Cryomorphaceae.</title>
        <authorList>
            <person name="Bowman J.P."/>
        </authorList>
    </citation>
    <scope>NUCLEOTIDE SEQUENCE [LARGE SCALE GENOMIC DNA]</scope>
    <source>
        <strain evidence="4 5">KCTC 52047</strain>
    </source>
</reference>
<dbReference type="RefSeq" id="WP_151166057.1">
    <property type="nucleotide sequence ID" value="NZ_WACR01000001.1"/>
</dbReference>
<feature type="region of interest" description="Disordered" evidence="3">
    <location>
        <begin position="887"/>
        <end position="922"/>
    </location>
</feature>
<feature type="compositionally biased region" description="Basic and acidic residues" evidence="3">
    <location>
        <begin position="169"/>
        <end position="184"/>
    </location>
</feature>
<feature type="compositionally biased region" description="Basic and acidic residues" evidence="3">
    <location>
        <begin position="824"/>
        <end position="834"/>
    </location>
</feature>
<dbReference type="SUPFAM" id="SSF48452">
    <property type="entry name" value="TPR-like"/>
    <property type="match status" value="3"/>
</dbReference>
<feature type="region of interest" description="Disordered" evidence="3">
    <location>
        <begin position="763"/>
        <end position="788"/>
    </location>
</feature>
<feature type="coiled-coil region" evidence="2">
    <location>
        <begin position="37"/>
        <end position="140"/>
    </location>
</feature>
<evidence type="ECO:0000256" key="3">
    <source>
        <dbReference type="SAM" id="MobiDB-lite"/>
    </source>
</evidence>
<dbReference type="OrthoDB" id="1467230at2"/>
<name>A0A6N6MAP5_9FLAO</name>
<keyword evidence="2" id="KW-0175">Coiled coil</keyword>